<evidence type="ECO:0000313" key="1">
    <source>
        <dbReference type="EMBL" id="CAC9974702.1"/>
    </source>
</evidence>
<dbReference type="Proteomes" id="UP000533639">
    <property type="component" value="Unassembled WGS sequence"/>
</dbReference>
<evidence type="ECO:0000313" key="2">
    <source>
        <dbReference type="Proteomes" id="UP000533639"/>
    </source>
</evidence>
<dbReference type="RefSeq" id="WP_180857859.1">
    <property type="nucleotide sequence ID" value="NZ_CAIJDE010000043.1"/>
</dbReference>
<proteinExistence type="predicted"/>
<gene>
    <name evidence="1" type="ORF">FLAPXU55_02399</name>
</gene>
<comment type="caution">
    <text evidence="1">The sequence shown here is derived from an EMBL/GenBank/DDBJ whole genome shotgun (WGS) entry which is preliminary data.</text>
</comment>
<accession>A0A9N8P240</accession>
<name>A0A9N8P240_9FLAO</name>
<keyword evidence="2" id="KW-1185">Reference proteome</keyword>
<dbReference type="EMBL" id="CAIJDE010000043">
    <property type="protein sequence ID" value="CAC9974702.1"/>
    <property type="molecule type" value="Genomic_DNA"/>
</dbReference>
<dbReference type="AlphaFoldDB" id="A0A9N8P240"/>
<organism evidence="1 2">
    <name type="scientific">Flavobacterium panici</name>
    <dbReference type="NCBI Taxonomy" id="2654843"/>
    <lineage>
        <taxon>Bacteria</taxon>
        <taxon>Pseudomonadati</taxon>
        <taxon>Bacteroidota</taxon>
        <taxon>Flavobacteriia</taxon>
        <taxon>Flavobacteriales</taxon>
        <taxon>Flavobacteriaceae</taxon>
        <taxon>Flavobacterium</taxon>
    </lineage>
</organism>
<protein>
    <submittedName>
        <fullName evidence="1">Uncharacterized protein</fullName>
    </submittedName>
</protein>
<sequence length="322" mass="37564">MKYCIKLFALLFLLNSCKNETKEVRNKTAVKTQKSDEVKISATVYKDYTTAPVDFLDEKYKIDGFEFQGSSPSFPTYYFFDENLGSFTVTYVGKSRLTRDYWDADNSTGFFALFKGNNKNNKLVSDKANEVLKQESNDYYILVNLLPIEEITECFDCDLGDFKLKNDAYNYFYVYENNKWVLIKRLLNSNIKNQGISLFTEVLLSHKLKDIKPIAEEFQGKFKAEANGEYTNDGQGHTTYYFTITKNKIDLKYEAFRGDFVCEGEYKGIQNDTVLELYYDREDDRCLKLDPTYLIKRENDNFFIKGIGGEGTINEWIKMDKE</sequence>
<reference evidence="1 2" key="1">
    <citation type="submission" date="2020-06" db="EMBL/GenBank/DDBJ databases">
        <authorList>
            <person name="Criscuolo A."/>
        </authorList>
    </citation>
    <scope>NUCLEOTIDE SEQUENCE [LARGE SCALE GENOMIC DNA]</scope>
    <source>
        <strain evidence="1">PXU-55</strain>
    </source>
</reference>